<dbReference type="OrthoDB" id="4188830at2"/>
<dbReference type="PANTHER" id="PTHR33337">
    <property type="entry name" value="GFA DOMAIN-CONTAINING PROTEIN"/>
    <property type="match status" value="1"/>
</dbReference>
<dbReference type="PANTHER" id="PTHR33337:SF40">
    <property type="entry name" value="CENP-V_GFA DOMAIN-CONTAINING PROTEIN-RELATED"/>
    <property type="match status" value="1"/>
</dbReference>
<name>A0A545TLG8_9GAMM</name>
<comment type="caution">
    <text evidence="7">The sequence shown here is derived from an EMBL/GenBank/DDBJ whole genome shotgun (WGS) entry which is preliminary data.</text>
</comment>
<organism evidence="7 8">
    <name type="scientific">Exilibacterium tricleocarpae</name>
    <dbReference type="NCBI Taxonomy" id="2591008"/>
    <lineage>
        <taxon>Bacteria</taxon>
        <taxon>Pseudomonadati</taxon>
        <taxon>Pseudomonadota</taxon>
        <taxon>Gammaproteobacteria</taxon>
        <taxon>Cellvibrionales</taxon>
        <taxon>Cellvibrionaceae</taxon>
        <taxon>Exilibacterium</taxon>
    </lineage>
</organism>
<keyword evidence="8" id="KW-1185">Reference proteome</keyword>
<keyword evidence="3" id="KW-0862">Zinc</keyword>
<evidence type="ECO:0000313" key="7">
    <source>
        <dbReference type="EMBL" id="TQV78060.1"/>
    </source>
</evidence>
<proteinExistence type="inferred from homology"/>
<evidence type="ECO:0000259" key="6">
    <source>
        <dbReference type="PROSITE" id="PS51891"/>
    </source>
</evidence>
<feature type="region of interest" description="Disordered" evidence="5">
    <location>
        <begin position="134"/>
        <end position="161"/>
    </location>
</feature>
<dbReference type="GO" id="GO:0016846">
    <property type="term" value="F:carbon-sulfur lyase activity"/>
    <property type="evidence" value="ECO:0007669"/>
    <property type="project" value="InterPro"/>
</dbReference>
<reference evidence="7 8" key="1">
    <citation type="submission" date="2019-06" db="EMBL/GenBank/DDBJ databases">
        <title>Whole genome sequence for Cellvibrionaceae sp. R142.</title>
        <authorList>
            <person name="Wang G."/>
        </authorList>
    </citation>
    <scope>NUCLEOTIDE SEQUENCE [LARGE SCALE GENOMIC DNA]</scope>
    <source>
        <strain evidence="7 8">R142</strain>
    </source>
</reference>
<dbReference type="PROSITE" id="PS51891">
    <property type="entry name" value="CENP_V_GFA"/>
    <property type="match status" value="1"/>
</dbReference>
<evidence type="ECO:0000313" key="8">
    <source>
        <dbReference type="Proteomes" id="UP000319732"/>
    </source>
</evidence>
<evidence type="ECO:0000256" key="4">
    <source>
        <dbReference type="ARBA" id="ARBA00023239"/>
    </source>
</evidence>
<dbReference type="SUPFAM" id="SSF51316">
    <property type="entry name" value="Mss4-like"/>
    <property type="match status" value="1"/>
</dbReference>
<dbReference type="Pfam" id="PF04828">
    <property type="entry name" value="GFA"/>
    <property type="match status" value="1"/>
</dbReference>
<comment type="similarity">
    <text evidence="1">Belongs to the Gfa family.</text>
</comment>
<evidence type="ECO:0000256" key="3">
    <source>
        <dbReference type="ARBA" id="ARBA00022833"/>
    </source>
</evidence>
<keyword evidence="4" id="KW-0456">Lyase</keyword>
<evidence type="ECO:0000256" key="2">
    <source>
        <dbReference type="ARBA" id="ARBA00022723"/>
    </source>
</evidence>
<gene>
    <name evidence="7" type="ORF">FKG94_13335</name>
</gene>
<dbReference type="RefSeq" id="WP_142904839.1">
    <property type="nucleotide sequence ID" value="NZ_ML660094.1"/>
</dbReference>
<dbReference type="EMBL" id="VHSG01000013">
    <property type="protein sequence ID" value="TQV78060.1"/>
    <property type="molecule type" value="Genomic_DNA"/>
</dbReference>
<dbReference type="Proteomes" id="UP000319732">
    <property type="component" value="Unassembled WGS sequence"/>
</dbReference>
<feature type="domain" description="CENP-V/GFA" evidence="6">
    <location>
        <begin position="8"/>
        <end position="115"/>
    </location>
</feature>
<sequence>MKIREETISGGCQCGAVRYHSEKIFDNAHICHCRMCQKAVGNLFAALVAAPNDALQWTRGSPDVFQSSDQGERGFCSLCGTPLFYRGKNSGRTNLTIGSLDNPQRVEPHRQEGVESRIPWFSRLTAITDEAATGADGDGEWARSITATNRQHPDHDTDGWP</sequence>
<evidence type="ECO:0000256" key="1">
    <source>
        <dbReference type="ARBA" id="ARBA00005495"/>
    </source>
</evidence>
<dbReference type="AlphaFoldDB" id="A0A545TLG8"/>
<dbReference type="Gene3D" id="3.90.1590.10">
    <property type="entry name" value="glutathione-dependent formaldehyde- activating enzyme (gfa)"/>
    <property type="match status" value="1"/>
</dbReference>
<dbReference type="GO" id="GO:0046872">
    <property type="term" value="F:metal ion binding"/>
    <property type="evidence" value="ECO:0007669"/>
    <property type="project" value="UniProtKB-KW"/>
</dbReference>
<evidence type="ECO:0000256" key="5">
    <source>
        <dbReference type="SAM" id="MobiDB-lite"/>
    </source>
</evidence>
<feature type="compositionally biased region" description="Basic and acidic residues" evidence="5">
    <location>
        <begin position="151"/>
        <end position="161"/>
    </location>
</feature>
<keyword evidence="2" id="KW-0479">Metal-binding</keyword>
<dbReference type="InterPro" id="IPR006913">
    <property type="entry name" value="CENP-V/GFA"/>
</dbReference>
<dbReference type="InterPro" id="IPR011057">
    <property type="entry name" value="Mss4-like_sf"/>
</dbReference>
<accession>A0A545TLG8</accession>
<protein>
    <submittedName>
        <fullName evidence="7">GFA family protein</fullName>
    </submittedName>
</protein>